<dbReference type="Proteomes" id="UP001597109">
    <property type="component" value="Unassembled WGS sequence"/>
</dbReference>
<accession>A0ABW3LDQ0</accession>
<keyword evidence="2" id="KW-1185">Reference proteome</keyword>
<comment type="caution">
    <text evidence="1">The sequence shown here is derived from an EMBL/GenBank/DDBJ whole genome shotgun (WGS) entry which is preliminary data.</text>
</comment>
<reference evidence="2" key="1">
    <citation type="journal article" date="2019" name="Int. J. Syst. Evol. Microbiol.">
        <title>The Global Catalogue of Microorganisms (GCM) 10K type strain sequencing project: providing services to taxonomists for standard genome sequencing and annotation.</title>
        <authorList>
            <consortium name="The Broad Institute Genomics Platform"/>
            <consortium name="The Broad Institute Genome Sequencing Center for Infectious Disease"/>
            <person name="Wu L."/>
            <person name="Ma J."/>
        </authorList>
    </citation>
    <scope>NUCLEOTIDE SEQUENCE [LARGE SCALE GENOMIC DNA]</scope>
    <source>
        <strain evidence="2">CCUG 56756</strain>
    </source>
</reference>
<gene>
    <name evidence="1" type="ORF">ACFQ1X_15040</name>
</gene>
<name>A0ABW3LDQ0_9BACL</name>
<dbReference type="EMBL" id="JBHTKI010000023">
    <property type="protein sequence ID" value="MFD1032753.1"/>
    <property type="molecule type" value="Genomic_DNA"/>
</dbReference>
<evidence type="ECO:0000313" key="1">
    <source>
        <dbReference type="EMBL" id="MFD1032753.1"/>
    </source>
</evidence>
<protein>
    <submittedName>
        <fullName evidence="1">Uncharacterized protein</fullName>
    </submittedName>
</protein>
<sequence>MKKRFHIYNILLTNGEWLKNIRIEGPLEYNFSGVMVSFLPVEDADGKTIVLSMYQIVKAELLYIEELGP</sequence>
<proteinExistence type="predicted"/>
<evidence type="ECO:0000313" key="2">
    <source>
        <dbReference type="Proteomes" id="UP001597109"/>
    </source>
</evidence>
<organism evidence="1 2">
    <name type="scientific">Metaplanococcus flavidus</name>
    <dbReference type="NCBI Taxonomy" id="569883"/>
    <lineage>
        <taxon>Bacteria</taxon>
        <taxon>Bacillati</taxon>
        <taxon>Bacillota</taxon>
        <taxon>Bacilli</taxon>
        <taxon>Bacillales</taxon>
        <taxon>Caryophanaceae</taxon>
        <taxon>Metaplanococcus</taxon>
    </lineage>
</organism>
<dbReference type="RefSeq" id="WP_144839519.1">
    <property type="nucleotide sequence ID" value="NZ_JBHTKI010000023.1"/>
</dbReference>